<comment type="caution">
    <text evidence="1">The sequence shown here is derived from an EMBL/GenBank/DDBJ whole genome shotgun (WGS) entry which is preliminary data.</text>
</comment>
<dbReference type="AlphaFoldDB" id="A0A7W7HER6"/>
<protein>
    <submittedName>
        <fullName evidence="1">Uncharacterized protein</fullName>
    </submittedName>
</protein>
<gene>
    <name evidence="1" type="ORF">BJ964_003348</name>
</gene>
<dbReference type="Proteomes" id="UP000590511">
    <property type="component" value="Unassembled WGS sequence"/>
</dbReference>
<dbReference type="RefSeq" id="WP_188121548.1">
    <property type="nucleotide sequence ID" value="NZ_BOMP01000157.1"/>
</dbReference>
<organism evidence="1 2">
    <name type="scientific">Actinoplanes lobatus</name>
    <dbReference type="NCBI Taxonomy" id="113568"/>
    <lineage>
        <taxon>Bacteria</taxon>
        <taxon>Bacillati</taxon>
        <taxon>Actinomycetota</taxon>
        <taxon>Actinomycetes</taxon>
        <taxon>Micromonosporales</taxon>
        <taxon>Micromonosporaceae</taxon>
        <taxon>Actinoplanes</taxon>
    </lineage>
</organism>
<dbReference type="SUPFAM" id="SSF56112">
    <property type="entry name" value="Protein kinase-like (PK-like)"/>
    <property type="match status" value="1"/>
</dbReference>
<accession>A0A7W7HER6</accession>
<dbReference type="InterPro" id="IPR011009">
    <property type="entry name" value="Kinase-like_dom_sf"/>
</dbReference>
<name>A0A7W7HER6_9ACTN</name>
<proteinExistence type="predicted"/>
<reference evidence="1 2" key="1">
    <citation type="submission" date="2020-08" db="EMBL/GenBank/DDBJ databases">
        <title>Sequencing the genomes of 1000 actinobacteria strains.</title>
        <authorList>
            <person name="Klenk H.-P."/>
        </authorList>
    </citation>
    <scope>NUCLEOTIDE SEQUENCE [LARGE SCALE GENOMIC DNA]</scope>
    <source>
        <strain evidence="1 2">DSM 43150</strain>
    </source>
</reference>
<evidence type="ECO:0000313" key="2">
    <source>
        <dbReference type="Proteomes" id="UP000590511"/>
    </source>
</evidence>
<sequence length="218" mass="23833">MTTDHGTWTVIERVLPGTPLSQVDPATVDPSALVTPLAAMRDQPPPRPGMPSIFDWLRGRLEDDQLTDLRPGTTVAPPSERRTALAILDGLASDHTPALPWGDASSGNIIASGPRRWMYIDPRGVTGEHTYDAVVLAIRIAAVYPSPEIPEYIAELARTSSTRLRAWMKIAEIARVSVPSWLSDSRQSMFGGREPPRPRGRVRLWIGRLPSLGICATS</sequence>
<dbReference type="EMBL" id="JACHNC010000001">
    <property type="protein sequence ID" value="MBB4749187.1"/>
    <property type="molecule type" value="Genomic_DNA"/>
</dbReference>
<evidence type="ECO:0000313" key="1">
    <source>
        <dbReference type="EMBL" id="MBB4749187.1"/>
    </source>
</evidence>